<dbReference type="AlphaFoldDB" id="A0A1Q9DNY2"/>
<reference evidence="1 2" key="1">
    <citation type="submission" date="2016-02" db="EMBL/GenBank/DDBJ databases">
        <title>Genome analysis of coral dinoflagellate symbionts highlights evolutionary adaptations to a symbiotic lifestyle.</title>
        <authorList>
            <person name="Aranda M."/>
            <person name="Li Y."/>
            <person name="Liew Y.J."/>
            <person name="Baumgarten S."/>
            <person name="Simakov O."/>
            <person name="Wilson M."/>
            <person name="Piel J."/>
            <person name="Ashoor H."/>
            <person name="Bougouffa S."/>
            <person name="Bajic V.B."/>
            <person name="Ryu T."/>
            <person name="Ravasi T."/>
            <person name="Bayer T."/>
            <person name="Micklem G."/>
            <person name="Kim H."/>
            <person name="Bhak J."/>
            <person name="Lajeunesse T.C."/>
            <person name="Voolstra C.R."/>
        </authorList>
    </citation>
    <scope>NUCLEOTIDE SEQUENCE [LARGE SCALE GENOMIC DNA]</scope>
    <source>
        <strain evidence="1 2">CCMP2467</strain>
    </source>
</reference>
<sequence>MVAFAFSGDSEQLFFALGVPSLPDPDLCTFGRSMDFISSAEPDVSLEQIFSASTVPVKAGKGYSAGQYGGNVALFAGCCAGKPLALTQDAHVRSLQRSGRMWVAAAQSLQRSGRMWVAAAQWPHVGRCGAVAACGSLRRSGRMWANPRLPDSGLPHNQMSSRIQSKDCPTSKDVQATWVLFFANYFRFQTKPYGTEAATAQIINLTTRVLQTAQADHFETATGDNEVPEKVVSADKEHTAFEKLSSAQVELSKAMSEVESIQAILSKAKQRIDQVWSRSGAHKLDEAAELLQGDSKEPSIASGCWK</sequence>
<dbReference type="OrthoDB" id="10351116at2759"/>
<dbReference type="EMBL" id="LSRX01000452">
    <property type="protein sequence ID" value="OLP96878.1"/>
    <property type="molecule type" value="Genomic_DNA"/>
</dbReference>
<accession>A0A1Q9DNY2</accession>
<name>A0A1Q9DNY2_SYMMI</name>
<evidence type="ECO:0000313" key="2">
    <source>
        <dbReference type="Proteomes" id="UP000186817"/>
    </source>
</evidence>
<evidence type="ECO:0000313" key="1">
    <source>
        <dbReference type="EMBL" id="OLP96878.1"/>
    </source>
</evidence>
<gene>
    <name evidence="1" type="ORF">AK812_SmicGene20815</name>
</gene>
<dbReference type="Proteomes" id="UP000186817">
    <property type="component" value="Unassembled WGS sequence"/>
</dbReference>
<keyword evidence="2" id="KW-1185">Reference proteome</keyword>
<organism evidence="1 2">
    <name type="scientific">Symbiodinium microadriaticum</name>
    <name type="common">Dinoflagellate</name>
    <name type="synonym">Zooxanthella microadriatica</name>
    <dbReference type="NCBI Taxonomy" id="2951"/>
    <lineage>
        <taxon>Eukaryota</taxon>
        <taxon>Sar</taxon>
        <taxon>Alveolata</taxon>
        <taxon>Dinophyceae</taxon>
        <taxon>Suessiales</taxon>
        <taxon>Symbiodiniaceae</taxon>
        <taxon>Symbiodinium</taxon>
    </lineage>
</organism>
<protein>
    <submittedName>
        <fullName evidence="1">Uncharacterized protein</fullName>
    </submittedName>
</protein>
<comment type="caution">
    <text evidence="1">The sequence shown here is derived from an EMBL/GenBank/DDBJ whole genome shotgun (WGS) entry which is preliminary data.</text>
</comment>
<proteinExistence type="predicted"/>